<sequence length="163" mass="18531">MGNRWPYFKPVVGIKDMKAEIKMFCDRLSKSKPVRASDHQGPRRRERDRRAEGAPATFKMISLCEIMETVTGTKPIVKELESANLKSPAPVMDRLGSRIRLAIHHCPARHGVKLTELIKETLQKRYNGRVSPCKAFDSDSNSVVDHILQSDIVESHFDHEILV</sequence>
<evidence type="ECO:0000313" key="3">
    <source>
        <dbReference type="Proteomes" id="UP000298663"/>
    </source>
</evidence>
<dbReference type="EMBL" id="AZBU02000005">
    <property type="protein sequence ID" value="TKR76396.1"/>
    <property type="molecule type" value="Genomic_DNA"/>
</dbReference>
<name>A0A4U5N200_STECR</name>
<dbReference type="AlphaFoldDB" id="A0A4U5N200"/>
<proteinExistence type="predicted"/>
<dbReference type="Proteomes" id="UP000298663">
    <property type="component" value="Unassembled WGS sequence"/>
</dbReference>
<evidence type="ECO:0000313" key="2">
    <source>
        <dbReference type="EMBL" id="TKR76396.1"/>
    </source>
</evidence>
<protein>
    <submittedName>
        <fullName evidence="2">Uncharacterized protein</fullName>
    </submittedName>
</protein>
<keyword evidence="3" id="KW-1185">Reference proteome</keyword>
<organism evidence="2 3">
    <name type="scientific">Steinernema carpocapsae</name>
    <name type="common">Entomopathogenic nematode</name>
    <dbReference type="NCBI Taxonomy" id="34508"/>
    <lineage>
        <taxon>Eukaryota</taxon>
        <taxon>Metazoa</taxon>
        <taxon>Ecdysozoa</taxon>
        <taxon>Nematoda</taxon>
        <taxon>Chromadorea</taxon>
        <taxon>Rhabditida</taxon>
        <taxon>Tylenchina</taxon>
        <taxon>Panagrolaimomorpha</taxon>
        <taxon>Strongyloidoidea</taxon>
        <taxon>Steinernematidae</taxon>
        <taxon>Steinernema</taxon>
    </lineage>
</organism>
<accession>A0A4U5N200</accession>
<comment type="caution">
    <text evidence="2">The sequence shown here is derived from an EMBL/GenBank/DDBJ whole genome shotgun (WGS) entry which is preliminary data.</text>
</comment>
<reference evidence="2 3" key="1">
    <citation type="journal article" date="2015" name="Genome Biol.">
        <title>Comparative genomics of Steinernema reveals deeply conserved gene regulatory networks.</title>
        <authorList>
            <person name="Dillman A.R."/>
            <person name="Macchietto M."/>
            <person name="Porter C.F."/>
            <person name="Rogers A."/>
            <person name="Williams B."/>
            <person name="Antoshechkin I."/>
            <person name="Lee M.M."/>
            <person name="Goodwin Z."/>
            <person name="Lu X."/>
            <person name="Lewis E.E."/>
            <person name="Goodrich-Blair H."/>
            <person name="Stock S.P."/>
            <person name="Adams B.J."/>
            <person name="Sternberg P.W."/>
            <person name="Mortazavi A."/>
        </authorList>
    </citation>
    <scope>NUCLEOTIDE SEQUENCE [LARGE SCALE GENOMIC DNA]</scope>
    <source>
        <strain evidence="2 3">ALL</strain>
    </source>
</reference>
<feature type="region of interest" description="Disordered" evidence="1">
    <location>
        <begin position="32"/>
        <end position="53"/>
    </location>
</feature>
<gene>
    <name evidence="2" type="ORF">L596_017538</name>
</gene>
<feature type="compositionally biased region" description="Basic and acidic residues" evidence="1">
    <location>
        <begin position="32"/>
        <end position="52"/>
    </location>
</feature>
<reference evidence="2 3" key="2">
    <citation type="journal article" date="2019" name="G3 (Bethesda)">
        <title>Hybrid Assembly of the Genome of the Entomopathogenic Nematode Steinernema carpocapsae Identifies the X-Chromosome.</title>
        <authorList>
            <person name="Serra L."/>
            <person name="Macchietto M."/>
            <person name="Macias-Munoz A."/>
            <person name="McGill C.J."/>
            <person name="Rodriguez I.M."/>
            <person name="Rodriguez B."/>
            <person name="Murad R."/>
            <person name="Mortazavi A."/>
        </authorList>
    </citation>
    <scope>NUCLEOTIDE SEQUENCE [LARGE SCALE GENOMIC DNA]</scope>
    <source>
        <strain evidence="2 3">ALL</strain>
    </source>
</reference>
<evidence type="ECO:0000256" key="1">
    <source>
        <dbReference type="SAM" id="MobiDB-lite"/>
    </source>
</evidence>